<organism evidence="5 6">
    <name type="scientific">Petropleomorpha daqingensis</name>
    <dbReference type="NCBI Taxonomy" id="2026353"/>
    <lineage>
        <taxon>Bacteria</taxon>
        <taxon>Bacillati</taxon>
        <taxon>Actinomycetota</taxon>
        <taxon>Actinomycetes</taxon>
        <taxon>Geodermatophilales</taxon>
        <taxon>Geodermatophilaceae</taxon>
        <taxon>Petropleomorpha</taxon>
    </lineage>
</organism>
<feature type="compositionally biased region" description="Basic and acidic residues" evidence="1">
    <location>
        <begin position="184"/>
        <end position="193"/>
    </location>
</feature>
<evidence type="ECO:0000259" key="4">
    <source>
        <dbReference type="Pfam" id="PF04536"/>
    </source>
</evidence>
<reference evidence="5 6" key="1">
    <citation type="submission" date="2020-07" db="EMBL/GenBank/DDBJ databases">
        <title>Sequencing the genomes of 1000 actinobacteria strains.</title>
        <authorList>
            <person name="Klenk H.-P."/>
        </authorList>
    </citation>
    <scope>NUCLEOTIDE SEQUENCE [LARGE SCALE GENOMIC DNA]</scope>
    <source>
        <strain evidence="5 6">DSM 104001</strain>
    </source>
</reference>
<feature type="signal peptide" evidence="3">
    <location>
        <begin position="1"/>
        <end position="24"/>
    </location>
</feature>
<keyword evidence="6" id="KW-1185">Reference proteome</keyword>
<dbReference type="Gene3D" id="3.10.310.50">
    <property type="match status" value="1"/>
</dbReference>
<dbReference type="Pfam" id="PF04536">
    <property type="entry name" value="TPM_phosphatase"/>
    <property type="match status" value="1"/>
</dbReference>
<feature type="region of interest" description="Disordered" evidence="1">
    <location>
        <begin position="184"/>
        <end position="203"/>
    </location>
</feature>
<dbReference type="EMBL" id="JACBZT010000001">
    <property type="protein sequence ID" value="NYJ05940.1"/>
    <property type="molecule type" value="Genomic_DNA"/>
</dbReference>
<comment type="caution">
    <text evidence="5">The sequence shown here is derived from an EMBL/GenBank/DDBJ whole genome shotgun (WGS) entry which is preliminary data.</text>
</comment>
<keyword evidence="2" id="KW-0812">Transmembrane</keyword>
<name>A0A853CDL0_9ACTN</name>
<keyword evidence="2" id="KW-1133">Transmembrane helix</keyword>
<dbReference type="AlphaFoldDB" id="A0A853CDL0"/>
<dbReference type="InterPro" id="IPR007621">
    <property type="entry name" value="TPM_dom"/>
</dbReference>
<evidence type="ECO:0000313" key="5">
    <source>
        <dbReference type="EMBL" id="NYJ05940.1"/>
    </source>
</evidence>
<evidence type="ECO:0000256" key="1">
    <source>
        <dbReference type="SAM" id="MobiDB-lite"/>
    </source>
</evidence>
<evidence type="ECO:0000256" key="2">
    <source>
        <dbReference type="SAM" id="Phobius"/>
    </source>
</evidence>
<feature type="compositionally biased region" description="Low complexity" evidence="1">
    <location>
        <begin position="615"/>
        <end position="625"/>
    </location>
</feature>
<evidence type="ECO:0000313" key="6">
    <source>
        <dbReference type="Proteomes" id="UP000541969"/>
    </source>
</evidence>
<dbReference type="Proteomes" id="UP000541969">
    <property type="component" value="Unassembled WGS sequence"/>
</dbReference>
<feature type="region of interest" description="Disordered" evidence="1">
    <location>
        <begin position="604"/>
        <end position="645"/>
    </location>
</feature>
<keyword evidence="3" id="KW-0732">Signal</keyword>
<feature type="transmembrane region" description="Helical" evidence="2">
    <location>
        <begin position="154"/>
        <end position="174"/>
    </location>
</feature>
<keyword evidence="2" id="KW-0472">Membrane</keyword>
<sequence>MRRLLVVLGLLAGLVLPAAVPALADAPFRLDDQVTDRAGVLSAGDRADVDGALQELRDADGTQLWVVFVDSFDGQSGDDWAAQTAEASQLGAGDVLFAVAVGDRAYGYSVDADFRVSDADLDDLLVSDVEPKLSDGDWAGAVVAFADGLEPTSIWPAVLVVVGVVLVIAGLVWLNRVRKRRRTEQERIRREDPFPGEPTESVQGRAAEALLQVDEALRSSSVDLDFAKAQYGEAEVADAAASYAAAKGEMEQAFAVRQQLDDEHPEDDLATRKLLARILALADSADTELDAQAAAFAQLRDLEKNAPQLLDGLAAGITALADRLPQEEAALARLRERWAPTALVPEDDNDAEARSRLDAAREAVAAGRAEIAAGRAGMAAPAVRTAEAALAQATTLLDAIGRRAGELEDAAAKLPAARADAERDLAEARTLAASGADRTGLAEQVSRAEQALAEVDALAGAVPPDPLTALEKLTAADTALDEALGRAKDEQAKQAAARARLDRTLSGARVRVAGAQDLVATRSGRVGVGARTALSEAQRWLAQAEAAAAVDAVAAVAAAERATAQAQSAQSQANADLAPPVAVGGGYGGSGGWAWGGGGFGGSGGGYRSSRRSTYRSSSRSSGSRRSGGGSRRSGGGRRGGGGRF</sequence>
<evidence type="ECO:0000256" key="3">
    <source>
        <dbReference type="SAM" id="SignalP"/>
    </source>
</evidence>
<feature type="domain" description="TPM" evidence="4">
    <location>
        <begin position="34"/>
        <end position="149"/>
    </location>
</feature>
<proteinExistence type="predicted"/>
<feature type="compositionally biased region" description="Gly residues" evidence="1">
    <location>
        <begin position="626"/>
        <end position="645"/>
    </location>
</feature>
<feature type="chain" id="PRO_5032813838" description="TPM domain-containing protein" evidence="3">
    <location>
        <begin position="25"/>
        <end position="645"/>
    </location>
</feature>
<dbReference type="RefSeq" id="WP_179716710.1">
    <property type="nucleotide sequence ID" value="NZ_JACBZT010000001.1"/>
</dbReference>
<gene>
    <name evidence="5" type="ORF">GGQ55_002218</name>
</gene>
<protein>
    <recommendedName>
        <fullName evidence="4">TPM domain-containing protein</fullName>
    </recommendedName>
</protein>
<accession>A0A853CDL0</accession>